<evidence type="ECO:0000313" key="2">
    <source>
        <dbReference type="EMBL" id="ADW18283.1"/>
    </source>
</evidence>
<proteinExistence type="predicted"/>
<accession>A0A7U3YMU1</accession>
<sequence length="162" mass="18537">MHHHVMMRLLFCLLAAVLLTGCAAPVPGGKWEIDRAVQQTFEAGQLFPEHSYYYLGSITAPESIIAIDNRFTLQTRVWAHIDMSEQRLNGWLQWYRGERYGGCDYYGGVILAPDGRRAGVWYSPNIFNIIRMPEPNVLEVFQPYSFMGRRCGEPNDDGPLPR</sequence>
<dbReference type="Proteomes" id="UP000006365">
    <property type="component" value="Chromosome"/>
</dbReference>
<name>A0A7U3YMU1_DESPD</name>
<feature type="chain" id="PRO_5031510245" description="Lipoprotein" evidence="1">
    <location>
        <begin position="24"/>
        <end position="162"/>
    </location>
</feature>
<feature type="signal peptide" evidence="1">
    <location>
        <begin position="1"/>
        <end position="23"/>
    </location>
</feature>
<dbReference type="AlphaFoldDB" id="A0A7U3YMU1"/>
<organism evidence="2 3">
    <name type="scientific">Desulfobulbus propionicus (strain ATCC 33891 / DSM 2032 / VKM B-1956 / 1pr3)</name>
    <dbReference type="NCBI Taxonomy" id="577650"/>
    <lineage>
        <taxon>Bacteria</taxon>
        <taxon>Pseudomonadati</taxon>
        <taxon>Thermodesulfobacteriota</taxon>
        <taxon>Desulfobulbia</taxon>
        <taxon>Desulfobulbales</taxon>
        <taxon>Desulfobulbaceae</taxon>
        <taxon>Desulfobulbus</taxon>
    </lineage>
</organism>
<evidence type="ECO:0000313" key="3">
    <source>
        <dbReference type="Proteomes" id="UP000006365"/>
    </source>
</evidence>
<dbReference type="KEGG" id="dpr:Despr_2136"/>
<gene>
    <name evidence="2" type="ordered locus">Despr_2136</name>
</gene>
<dbReference type="EMBL" id="CP002364">
    <property type="protein sequence ID" value="ADW18283.1"/>
    <property type="molecule type" value="Genomic_DNA"/>
</dbReference>
<keyword evidence="1" id="KW-0732">Signal</keyword>
<keyword evidence="3" id="KW-1185">Reference proteome</keyword>
<evidence type="ECO:0008006" key="4">
    <source>
        <dbReference type="Google" id="ProtNLM"/>
    </source>
</evidence>
<evidence type="ECO:0000256" key="1">
    <source>
        <dbReference type="SAM" id="SignalP"/>
    </source>
</evidence>
<reference evidence="2 3" key="1">
    <citation type="journal article" date="2011" name="Stand. Genomic Sci.">
        <title>Complete genome sequence of Desulfobulbus propionicus type strain (1pr3).</title>
        <authorList>
            <person name="Pagani I."/>
            <person name="Lapidus A."/>
            <person name="Nolan M."/>
            <person name="Lucas S."/>
            <person name="Hammon N."/>
            <person name="Deshpande S."/>
            <person name="Cheng J.F."/>
            <person name="Chertkov O."/>
            <person name="Davenport K."/>
            <person name="Tapia R."/>
            <person name="Han C."/>
            <person name="Goodwin L."/>
            <person name="Pitluck S."/>
            <person name="Liolios K."/>
            <person name="Mavromatis K."/>
            <person name="Ivanova N."/>
            <person name="Mikhailova N."/>
            <person name="Pati A."/>
            <person name="Chen A."/>
            <person name="Palaniappan K."/>
            <person name="Land M."/>
            <person name="Hauser L."/>
            <person name="Chang Y.J."/>
            <person name="Jeffries C.D."/>
            <person name="Detter J.C."/>
            <person name="Brambilla E."/>
            <person name="Kannan K.P."/>
            <person name="Djao O.D."/>
            <person name="Rohde M."/>
            <person name="Pukall R."/>
            <person name="Spring S."/>
            <person name="Goker M."/>
            <person name="Sikorski J."/>
            <person name="Woyke T."/>
            <person name="Bristow J."/>
            <person name="Eisen J.A."/>
            <person name="Markowitz V."/>
            <person name="Hugenholtz P."/>
            <person name="Kyrpides N.C."/>
            <person name="Klenk H.P."/>
        </authorList>
    </citation>
    <scope>NUCLEOTIDE SEQUENCE [LARGE SCALE GENOMIC DNA]</scope>
    <source>
        <strain evidence="3">ATCC 33891 / DSM 2032 / 1pr3</strain>
    </source>
</reference>
<protein>
    <recommendedName>
        <fullName evidence="4">Lipoprotein</fullName>
    </recommendedName>
</protein>